<evidence type="ECO:0000256" key="2">
    <source>
        <dbReference type="SAM" id="MobiDB-lite"/>
    </source>
</evidence>
<proteinExistence type="predicted"/>
<name>A0ABX5UFK8_9BURK</name>
<feature type="domain" description="Glycosyl transferase family 1" evidence="3">
    <location>
        <begin position="226"/>
        <end position="341"/>
    </location>
</feature>
<organism evidence="5 6">
    <name type="scientific">Pseudoduganella umbonata</name>
    <dbReference type="NCBI Taxonomy" id="864828"/>
    <lineage>
        <taxon>Bacteria</taxon>
        <taxon>Pseudomonadati</taxon>
        <taxon>Pseudomonadota</taxon>
        <taxon>Betaproteobacteria</taxon>
        <taxon>Burkholderiales</taxon>
        <taxon>Oxalobacteraceae</taxon>
        <taxon>Telluria group</taxon>
        <taxon>Pseudoduganella</taxon>
    </lineage>
</organism>
<evidence type="ECO:0000259" key="4">
    <source>
        <dbReference type="Pfam" id="PF13439"/>
    </source>
</evidence>
<dbReference type="Pfam" id="PF13439">
    <property type="entry name" value="Glyco_transf_4"/>
    <property type="match status" value="1"/>
</dbReference>
<dbReference type="SUPFAM" id="SSF53756">
    <property type="entry name" value="UDP-Glycosyltransferase/glycogen phosphorylase"/>
    <property type="match status" value="1"/>
</dbReference>
<evidence type="ECO:0000313" key="5">
    <source>
        <dbReference type="EMBL" id="QCP10369.1"/>
    </source>
</evidence>
<keyword evidence="1" id="KW-0808">Transferase</keyword>
<feature type="domain" description="Glycosyltransferase subfamily 4-like N-terminal" evidence="4">
    <location>
        <begin position="117"/>
        <end position="210"/>
    </location>
</feature>
<dbReference type="InterPro" id="IPR001296">
    <property type="entry name" value="Glyco_trans_1"/>
</dbReference>
<keyword evidence="6" id="KW-1185">Reference proteome</keyword>
<dbReference type="Pfam" id="PF00534">
    <property type="entry name" value="Glycos_transf_1"/>
    <property type="match status" value="1"/>
</dbReference>
<protein>
    <submittedName>
        <fullName evidence="5">Glycosyltransferase family 4 protein</fullName>
    </submittedName>
</protein>
<dbReference type="PANTHER" id="PTHR46401">
    <property type="entry name" value="GLYCOSYLTRANSFERASE WBBK-RELATED"/>
    <property type="match status" value="1"/>
</dbReference>
<dbReference type="PANTHER" id="PTHR46401:SF2">
    <property type="entry name" value="GLYCOSYLTRANSFERASE WBBK-RELATED"/>
    <property type="match status" value="1"/>
</dbReference>
<evidence type="ECO:0000313" key="6">
    <source>
        <dbReference type="Proteomes" id="UP000298763"/>
    </source>
</evidence>
<feature type="region of interest" description="Disordered" evidence="2">
    <location>
        <begin position="1"/>
        <end position="44"/>
    </location>
</feature>
<dbReference type="CDD" id="cd03809">
    <property type="entry name" value="GT4_MtfB-like"/>
    <property type="match status" value="1"/>
</dbReference>
<dbReference type="InterPro" id="IPR028098">
    <property type="entry name" value="Glyco_trans_4-like_N"/>
</dbReference>
<dbReference type="Proteomes" id="UP000298763">
    <property type="component" value="Chromosome"/>
</dbReference>
<gene>
    <name evidence="5" type="ORF">FCL38_07945</name>
</gene>
<dbReference type="EMBL" id="CP040017">
    <property type="protein sequence ID" value="QCP10369.1"/>
    <property type="molecule type" value="Genomic_DNA"/>
</dbReference>
<dbReference type="Gene3D" id="3.40.50.2000">
    <property type="entry name" value="Glycogen Phosphorylase B"/>
    <property type="match status" value="2"/>
</dbReference>
<evidence type="ECO:0000259" key="3">
    <source>
        <dbReference type="Pfam" id="PF00534"/>
    </source>
</evidence>
<reference evidence="5 6" key="1">
    <citation type="submission" date="2019-05" db="EMBL/GenBank/DDBJ databases">
        <title>Draft Genome Sequences of Six Type Strains of the Genus Massilia.</title>
        <authorList>
            <person name="Miess H."/>
            <person name="Frediansyhah A."/>
            <person name="Gross H."/>
        </authorList>
    </citation>
    <scope>NUCLEOTIDE SEQUENCE [LARGE SCALE GENOMIC DNA]</scope>
    <source>
        <strain evidence="5 6">DSMZ 26121</strain>
    </source>
</reference>
<accession>A0ABX5UFK8</accession>
<sequence>MRHLHRRAGLYLHGGDQRRAGGGRGAPVARPCRGGARRRPPRRDETMTPRLLITLDSMRFENTGLHTFGRSLGQELVRQGAGAFDMSAYTYPSQQGALGEQVSHVGHRRYHRWYFPRGGDFDVIHFADQYCRFGPDRVRGRTVMTVHDLNQVHEQPPGSRKLARHLRRMARKIAGVDRVVAISEFVKADILRFFPEARDKISVVHNGADRSFAPAGHQPRFVPPGRFLFAVGMVCPKKNFHVLVPLLCGTDYTLVIAGVIKHEYRQKILDEAARLGVAGQVAITGPVSQHDKDWYYAHCEAFLFPSLAEGFGLPALEAMHHGRPVFLSRLTSLPEVGGDAACYFDHFDPEHMREVFAAGLARFAAGDGAQRARAHAMGFTWEKAALAYLQIYRDCLAG</sequence>
<evidence type="ECO:0000256" key="1">
    <source>
        <dbReference type="ARBA" id="ARBA00022679"/>
    </source>
</evidence>